<evidence type="ECO:0000313" key="1">
    <source>
        <dbReference type="EMBL" id="GGA37003.1"/>
    </source>
</evidence>
<dbReference type="AlphaFoldDB" id="A0A916R6Q9"/>
<reference evidence="1 2" key="1">
    <citation type="journal article" date="2014" name="Int. J. Syst. Evol. Microbiol.">
        <title>Complete genome sequence of Corynebacterium casei LMG S-19264T (=DSM 44701T), isolated from a smear-ripened cheese.</title>
        <authorList>
            <consortium name="US DOE Joint Genome Institute (JGI-PGF)"/>
            <person name="Walter F."/>
            <person name="Albersmeier A."/>
            <person name="Kalinowski J."/>
            <person name="Ruckert C."/>
        </authorList>
    </citation>
    <scope>NUCLEOTIDE SEQUENCE [LARGE SCALE GENOMIC DNA]</scope>
    <source>
        <strain evidence="1 2">CGMCC 1.15896</strain>
    </source>
</reference>
<accession>A0A916R6Q9</accession>
<dbReference type="Pfam" id="PF06764">
    <property type="entry name" value="DUF1223"/>
    <property type="match status" value="1"/>
</dbReference>
<dbReference type="EMBL" id="BMKB01000001">
    <property type="protein sequence ID" value="GGA37003.1"/>
    <property type="molecule type" value="Genomic_DNA"/>
</dbReference>
<evidence type="ECO:0008006" key="3">
    <source>
        <dbReference type="Google" id="ProtNLM"/>
    </source>
</evidence>
<protein>
    <recommendedName>
        <fullName evidence="3">DUF1223 domain-containing protein</fullName>
    </recommendedName>
</protein>
<dbReference type="InterPro" id="IPR010634">
    <property type="entry name" value="DUF1223"/>
</dbReference>
<name>A0A916R6Q9_9HYPH</name>
<organism evidence="1 2">
    <name type="scientific">Pelagibacterium lentulum</name>
    <dbReference type="NCBI Taxonomy" id="2029865"/>
    <lineage>
        <taxon>Bacteria</taxon>
        <taxon>Pseudomonadati</taxon>
        <taxon>Pseudomonadota</taxon>
        <taxon>Alphaproteobacteria</taxon>
        <taxon>Hyphomicrobiales</taxon>
        <taxon>Devosiaceae</taxon>
        <taxon>Pelagibacterium</taxon>
    </lineage>
</organism>
<dbReference type="PANTHER" id="PTHR36057:SF1">
    <property type="entry name" value="LIPOPROTEIN LIPID ATTACHMENT SITE-LIKE PROTEIN, PUTATIVE (DUF1223)-RELATED"/>
    <property type="match status" value="1"/>
</dbReference>
<dbReference type="SUPFAM" id="SSF52833">
    <property type="entry name" value="Thioredoxin-like"/>
    <property type="match status" value="1"/>
</dbReference>
<proteinExistence type="predicted"/>
<keyword evidence="2" id="KW-1185">Reference proteome</keyword>
<gene>
    <name evidence="1" type="ORF">GCM10011499_02940</name>
</gene>
<comment type="caution">
    <text evidence="1">The sequence shown here is derived from an EMBL/GenBank/DDBJ whole genome shotgun (WGS) entry which is preliminary data.</text>
</comment>
<sequence>MTQLGTRGDVVALAYHVDYWDYIGWEDTFALPGNGQLQRAYAQAWGKGRIYTPQMVINGQRGIAGTYSSEIRALVRSTTLPLDLQVREFNDGTLTLSMEGSPRHQDAVVWLVTFKGSAEVTIDRGENSGHTMAYSHIVTSRQAIGMWTSSDGLDMRIPLEEALGPENDGAAILVQEKHGELPGPILGAVAITRN</sequence>
<dbReference type="Proteomes" id="UP000596977">
    <property type="component" value="Unassembled WGS sequence"/>
</dbReference>
<dbReference type="PANTHER" id="PTHR36057">
    <property type="match status" value="1"/>
</dbReference>
<evidence type="ECO:0000313" key="2">
    <source>
        <dbReference type="Proteomes" id="UP000596977"/>
    </source>
</evidence>
<dbReference type="InterPro" id="IPR036249">
    <property type="entry name" value="Thioredoxin-like_sf"/>
</dbReference>